<dbReference type="AlphaFoldDB" id="A0A2S5Y5U4"/>
<reference evidence="4 5" key="1">
    <citation type="submission" date="2018-02" db="EMBL/GenBank/DDBJ databases">
        <title>Bacteriophage NCPPB3778 and a type I-E CRISPR drive the evolution of the US Biological Select Agent, Rathayibacter toxicus.</title>
        <authorList>
            <person name="Davis E.W.II."/>
            <person name="Tabima J.F."/>
            <person name="Weisberg A.J."/>
            <person name="Lopes L.D."/>
            <person name="Wiseman M.S."/>
            <person name="Wiseman M.S."/>
            <person name="Pupko T."/>
            <person name="Belcher M.S."/>
            <person name="Sechler A.J."/>
            <person name="Tancos M.A."/>
            <person name="Schroeder B.K."/>
            <person name="Murray T.D."/>
            <person name="Luster D.G."/>
            <person name="Schneider W.L."/>
            <person name="Rogers E."/>
            <person name="Andreote F.D."/>
            <person name="Grunwald N.J."/>
            <person name="Putnam M.L."/>
            <person name="Chang J.H."/>
        </authorList>
    </citation>
    <scope>NUCLEOTIDE SEQUENCE [LARGE SCALE GENOMIC DNA]</scope>
    <source>
        <strain evidence="4 5">FH99</strain>
    </source>
</reference>
<comment type="similarity">
    <text evidence="1">Belongs to the NAD(P)-dependent epimerase/dehydratase family.</text>
</comment>
<protein>
    <submittedName>
        <fullName evidence="4">Epimerase</fullName>
    </submittedName>
</protein>
<dbReference type="Gene3D" id="3.40.50.720">
    <property type="entry name" value="NAD(P)-binding Rossmann-like Domain"/>
    <property type="match status" value="1"/>
</dbReference>
<dbReference type="GeneID" id="93666857"/>
<accession>A0A2S5Y5U4</accession>
<dbReference type="InterPro" id="IPR001509">
    <property type="entry name" value="Epimerase_deHydtase"/>
</dbReference>
<dbReference type="Pfam" id="PF01370">
    <property type="entry name" value="Epimerase"/>
    <property type="match status" value="1"/>
</dbReference>
<name>A0A2S5Y5U4_9MICO</name>
<dbReference type="SUPFAM" id="SSF51735">
    <property type="entry name" value="NAD(P)-binding Rossmann-fold domains"/>
    <property type="match status" value="1"/>
</dbReference>
<comment type="caution">
    <text evidence="4">The sequence shown here is derived from an EMBL/GenBank/DDBJ whole genome shotgun (WGS) entry which is preliminary data.</text>
</comment>
<feature type="region of interest" description="Disordered" evidence="2">
    <location>
        <begin position="137"/>
        <end position="159"/>
    </location>
</feature>
<proteinExistence type="inferred from homology"/>
<evidence type="ECO:0000256" key="2">
    <source>
        <dbReference type="SAM" id="MobiDB-lite"/>
    </source>
</evidence>
<evidence type="ECO:0000313" key="4">
    <source>
        <dbReference type="EMBL" id="PPI14382.1"/>
    </source>
</evidence>
<dbReference type="KEGG" id="rtc:APU90_09575"/>
<dbReference type="RefSeq" id="WP_051210137.1">
    <property type="nucleotide sequence ID" value="NZ_CP010848.1"/>
</dbReference>
<evidence type="ECO:0000256" key="1">
    <source>
        <dbReference type="ARBA" id="ARBA00007637"/>
    </source>
</evidence>
<organism evidence="4 5">
    <name type="scientific">Rathayibacter toxicus</name>
    <dbReference type="NCBI Taxonomy" id="145458"/>
    <lineage>
        <taxon>Bacteria</taxon>
        <taxon>Bacillati</taxon>
        <taxon>Actinomycetota</taxon>
        <taxon>Actinomycetes</taxon>
        <taxon>Micrococcales</taxon>
        <taxon>Microbacteriaceae</taxon>
        <taxon>Rathayibacter</taxon>
    </lineage>
</organism>
<dbReference type="PANTHER" id="PTHR43000">
    <property type="entry name" value="DTDP-D-GLUCOSE 4,6-DEHYDRATASE-RELATED"/>
    <property type="match status" value="1"/>
</dbReference>
<sequence length="330" mass="36022">MVNYRAIIIIGWGNGMDWNGRKVAIVGGAGFIGHALAVRLLRSGASVTVIDDLSAPPLSPVAGELVHEHAEEMTAEQLENTDVVFHLAANKSVPRSFRDRSIKQHNIDMASRVIQACQDSSVPRVVVASSCEIYGQGSSLPNSEKDEHHPRSPYAESKSEVEHLILDDEKMRGTNATIVRLFNVYGPGERPDAIVPKLCASIVAGEAFPVEGDGHQKRDFSYISTAIDHLVNIAAVPSVPVVNVGSGSSTSVNEIVELVAQKRPHVHIERQNPRQQDIAEFRADTALLNSISREVNDTSLSLGLDRTLAWWERKGPDAARQALTHERNED</sequence>
<evidence type="ECO:0000259" key="3">
    <source>
        <dbReference type="Pfam" id="PF01370"/>
    </source>
</evidence>
<feature type="domain" description="NAD-dependent epimerase/dehydratase" evidence="3">
    <location>
        <begin position="24"/>
        <end position="245"/>
    </location>
</feature>
<dbReference type="Gene3D" id="3.90.25.10">
    <property type="entry name" value="UDP-galactose 4-epimerase, domain 1"/>
    <property type="match status" value="1"/>
</dbReference>
<dbReference type="InterPro" id="IPR036291">
    <property type="entry name" value="NAD(P)-bd_dom_sf"/>
</dbReference>
<dbReference type="EMBL" id="PSWU01000012">
    <property type="protein sequence ID" value="PPI14382.1"/>
    <property type="molecule type" value="Genomic_DNA"/>
</dbReference>
<evidence type="ECO:0000313" key="5">
    <source>
        <dbReference type="Proteomes" id="UP000237966"/>
    </source>
</evidence>
<dbReference type="Proteomes" id="UP000237966">
    <property type="component" value="Unassembled WGS sequence"/>
</dbReference>
<dbReference type="OrthoDB" id="9801785at2"/>
<gene>
    <name evidence="4" type="ORF">C5C51_07325</name>
</gene>